<dbReference type="Proteomes" id="UP000255355">
    <property type="component" value="Unassembled WGS sequence"/>
</dbReference>
<comment type="subcellular location">
    <subcellularLocation>
        <location evidence="1 7">Cell membrane</location>
        <topology evidence="1 7">Multi-pass membrane protein</topology>
    </subcellularLocation>
</comment>
<dbReference type="PANTHER" id="PTHR12677">
    <property type="entry name" value="GOLGI APPARATUS MEMBRANE PROTEIN TVP38-RELATED"/>
    <property type="match status" value="1"/>
</dbReference>
<feature type="transmembrane region" description="Helical" evidence="7">
    <location>
        <begin position="82"/>
        <end position="101"/>
    </location>
</feature>
<evidence type="ECO:0000256" key="4">
    <source>
        <dbReference type="ARBA" id="ARBA00022692"/>
    </source>
</evidence>
<evidence type="ECO:0000256" key="3">
    <source>
        <dbReference type="ARBA" id="ARBA00022475"/>
    </source>
</evidence>
<evidence type="ECO:0000256" key="5">
    <source>
        <dbReference type="ARBA" id="ARBA00022989"/>
    </source>
</evidence>
<evidence type="ECO:0000313" key="10">
    <source>
        <dbReference type="EMBL" id="RDI55463.1"/>
    </source>
</evidence>
<feature type="transmembrane region" description="Helical" evidence="7">
    <location>
        <begin position="50"/>
        <end position="70"/>
    </location>
</feature>
<dbReference type="InterPro" id="IPR015414">
    <property type="entry name" value="TMEM64"/>
</dbReference>
<keyword evidence="3 7" id="KW-1003">Cell membrane</keyword>
<evidence type="ECO:0000256" key="8">
    <source>
        <dbReference type="SAM" id="MobiDB-lite"/>
    </source>
</evidence>
<keyword evidence="6 7" id="KW-0472">Membrane</keyword>
<name>A0A370HDZ9_9NOCA</name>
<evidence type="ECO:0000259" key="9">
    <source>
        <dbReference type="Pfam" id="PF09335"/>
    </source>
</evidence>
<organism evidence="10 11">
    <name type="scientific">Nocardia mexicana</name>
    <dbReference type="NCBI Taxonomy" id="279262"/>
    <lineage>
        <taxon>Bacteria</taxon>
        <taxon>Bacillati</taxon>
        <taxon>Actinomycetota</taxon>
        <taxon>Actinomycetes</taxon>
        <taxon>Mycobacteriales</taxon>
        <taxon>Nocardiaceae</taxon>
        <taxon>Nocardia</taxon>
    </lineage>
</organism>
<evidence type="ECO:0000256" key="6">
    <source>
        <dbReference type="ARBA" id="ARBA00023136"/>
    </source>
</evidence>
<dbReference type="AlphaFoldDB" id="A0A370HDZ9"/>
<keyword evidence="5 7" id="KW-1133">Transmembrane helix</keyword>
<dbReference type="InterPro" id="IPR032816">
    <property type="entry name" value="VTT_dom"/>
</dbReference>
<evidence type="ECO:0000256" key="2">
    <source>
        <dbReference type="ARBA" id="ARBA00008640"/>
    </source>
</evidence>
<feature type="domain" description="VTT" evidence="9">
    <location>
        <begin position="101"/>
        <end position="218"/>
    </location>
</feature>
<dbReference type="STRING" id="1210089.GCA_001613165_04584"/>
<keyword evidence="4 7" id="KW-0812">Transmembrane</keyword>
<comment type="caution">
    <text evidence="10">The sequence shown here is derived from an EMBL/GenBank/DDBJ whole genome shotgun (WGS) entry which is preliminary data.</text>
</comment>
<sequence>MSAHNILAGPKRRRPWLRFDRPTRGGAQKSRGNASERRPNVSRRFRDPRLLGAVILLLAFGVSAVLLPQLGAEQIRDWARTAGPWLPIVFFLAHALATVVVPRVPFTLSAGLLFGTAGGIAIALGATAVSAALGFLLVRTIGRDAVATRLTHPKVLAVDRRLARRGWLAVGSLRLISPIPFWLINFCAGLSSIRPTPYLIATAVGVLPGTIALVVLGDALTGTTDPALLAVSASGIALGIIGLIVDARLRIPGFR</sequence>
<protein>
    <recommendedName>
        <fullName evidence="7">TVP38/TMEM64 family membrane protein</fullName>
    </recommendedName>
</protein>
<evidence type="ECO:0000313" key="11">
    <source>
        <dbReference type="Proteomes" id="UP000255355"/>
    </source>
</evidence>
<dbReference type="PANTHER" id="PTHR12677:SF59">
    <property type="entry name" value="GOLGI APPARATUS MEMBRANE PROTEIN TVP38-RELATED"/>
    <property type="match status" value="1"/>
</dbReference>
<feature type="region of interest" description="Disordered" evidence="8">
    <location>
        <begin position="16"/>
        <end position="40"/>
    </location>
</feature>
<feature type="transmembrane region" description="Helical" evidence="7">
    <location>
        <begin position="166"/>
        <end position="186"/>
    </location>
</feature>
<gene>
    <name evidence="10" type="ORF">DFR68_101296</name>
</gene>
<reference evidence="10 11" key="1">
    <citation type="submission" date="2018-07" db="EMBL/GenBank/DDBJ databases">
        <title>Genomic Encyclopedia of Type Strains, Phase IV (KMG-IV): sequencing the most valuable type-strain genomes for metagenomic binning, comparative biology and taxonomic classification.</title>
        <authorList>
            <person name="Goeker M."/>
        </authorList>
    </citation>
    <scope>NUCLEOTIDE SEQUENCE [LARGE SCALE GENOMIC DNA]</scope>
    <source>
        <strain evidence="10 11">DSM 44952</strain>
    </source>
</reference>
<dbReference type="Pfam" id="PF09335">
    <property type="entry name" value="VTT_dom"/>
    <property type="match status" value="1"/>
</dbReference>
<feature type="transmembrane region" description="Helical" evidence="7">
    <location>
        <begin position="226"/>
        <end position="245"/>
    </location>
</feature>
<comment type="similarity">
    <text evidence="2 7">Belongs to the TVP38/TMEM64 family.</text>
</comment>
<dbReference type="GO" id="GO:0005886">
    <property type="term" value="C:plasma membrane"/>
    <property type="evidence" value="ECO:0007669"/>
    <property type="project" value="UniProtKB-SubCell"/>
</dbReference>
<evidence type="ECO:0000256" key="7">
    <source>
        <dbReference type="RuleBase" id="RU366058"/>
    </source>
</evidence>
<proteinExistence type="inferred from homology"/>
<feature type="transmembrane region" description="Helical" evidence="7">
    <location>
        <begin position="198"/>
        <end position="220"/>
    </location>
</feature>
<dbReference type="EMBL" id="QQAZ01000001">
    <property type="protein sequence ID" value="RDI55463.1"/>
    <property type="molecule type" value="Genomic_DNA"/>
</dbReference>
<evidence type="ECO:0000256" key="1">
    <source>
        <dbReference type="ARBA" id="ARBA00004651"/>
    </source>
</evidence>
<feature type="transmembrane region" description="Helical" evidence="7">
    <location>
        <begin position="113"/>
        <end position="138"/>
    </location>
</feature>
<keyword evidence="11" id="KW-1185">Reference proteome</keyword>
<accession>A0A370HDZ9</accession>